<dbReference type="Proteomes" id="UP000199013">
    <property type="component" value="Unassembled WGS sequence"/>
</dbReference>
<evidence type="ECO:0000256" key="3">
    <source>
        <dbReference type="ARBA" id="ARBA00022691"/>
    </source>
</evidence>
<reference evidence="5" key="1">
    <citation type="submission" date="2016-02" db="EMBL/GenBank/DDBJ databases">
        <authorList>
            <person name="Wibberg D."/>
        </authorList>
    </citation>
    <scope>NUCLEOTIDE SEQUENCE [LARGE SCALE GENOMIC DNA]</scope>
</reference>
<dbReference type="GO" id="GO:0032259">
    <property type="term" value="P:methylation"/>
    <property type="evidence" value="ECO:0007669"/>
    <property type="project" value="UniProtKB-KW"/>
</dbReference>
<keyword evidence="3" id="KW-0949">S-adenosyl-L-methionine</keyword>
<accession>A0A1C3NZC9</accession>
<dbReference type="InterPro" id="IPR052190">
    <property type="entry name" value="Euk-Arch_PrmC-MTase"/>
</dbReference>
<organism evidence="4 5">
    <name type="scientific">Candidatus Protofrankia californiensis</name>
    <dbReference type="NCBI Taxonomy" id="1839754"/>
    <lineage>
        <taxon>Bacteria</taxon>
        <taxon>Bacillati</taxon>
        <taxon>Actinomycetota</taxon>
        <taxon>Actinomycetes</taxon>
        <taxon>Frankiales</taxon>
        <taxon>Frankiaceae</taxon>
        <taxon>Protofrankia</taxon>
    </lineage>
</organism>
<evidence type="ECO:0000256" key="2">
    <source>
        <dbReference type="ARBA" id="ARBA00022679"/>
    </source>
</evidence>
<dbReference type="Pfam" id="PF06325">
    <property type="entry name" value="PrmA"/>
    <property type="match status" value="1"/>
</dbReference>
<keyword evidence="2" id="KW-0808">Transferase</keyword>
<keyword evidence="1" id="KW-0489">Methyltransferase</keyword>
<evidence type="ECO:0008006" key="6">
    <source>
        <dbReference type="Google" id="ProtNLM"/>
    </source>
</evidence>
<dbReference type="GO" id="GO:0008276">
    <property type="term" value="F:protein methyltransferase activity"/>
    <property type="evidence" value="ECO:0007669"/>
    <property type="project" value="TreeGrafter"/>
</dbReference>
<protein>
    <recommendedName>
        <fullName evidence="6">Methyltransferase small</fullName>
    </recommendedName>
</protein>
<dbReference type="EMBL" id="FLUV01001367">
    <property type="protein sequence ID" value="SBW22875.1"/>
    <property type="molecule type" value="Genomic_DNA"/>
</dbReference>
<keyword evidence="5" id="KW-1185">Reference proteome</keyword>
<evidence type="ECO:0000313" key="5">
    <source>
        <dbReference type="Proteomes" id="UP000199013"/>
    </source>
</evidence>
<dbReference type="PANTHER" id="PTHR45875:SF1">
    <property type="entry name" value="METHYLTRANSFERASE N6AMT1"/>
    <property type="match status" value="1"/>
</dbReference>
<dbReference type="GO" id="GO:0008757">
    <property type="term" value="F:S-adenosylmethionine-dependent methyltransferase activity"/>
    <property type="evidence" value="ECO:0007669"/>
    <property type="project" value="TreeGrafter"/>
</dbReference>
<gene>
    <name evidence="4" type="ORF">FDG2_3251</name>
</gene>
<dbReference type="PANTHER" id="PTHR45875">
    <property type="entry name" value="METHYLTRANSFERASE N6AMT1"/>
    <property type="match status" value="1"/>
</dbReference>
<dbReference type="GO" id="GO:0035657">
    <property type="term" value="C:eRF1 methyltransferase complex"/>
    <property type="evidence" value="ECO:0007669"/>
    <property type="project" value="TreeGrafter"/>
</dbReference>
<dbReference type="Gene3D" id="3.40.50.150">
    <property type="entry name" value="Vaccinia Virus protein VP39"/>
    <property type="match status" value="1"/>
</dbReference>
<name>A0A1C3NZC9_9ACTN</name>
<proteinExistence type="predicted"/>
<dbReference type="InterPro" id="IPR029063">
    <property type="entry name" value="SAM-dependent_MTases_sf"/>
</dbReference>
<sequence length="241" mass="27121">MFDREKFYRQVVELSADEANRSDRPATFHFQGRDWDLLSGVFPTLYRPSTYVSLEFLGLDEADSVGWSSMLEIGSGAGVVAVTAALAGCPRVLATDINPNAVENTARNASRHGVSSVLETAHSDLFDRVDSKQKFDLIFWNSNFIWAPPEHQITQAYEHSYFDPGYQAHRRFLRESPGWTTPSGRVLLLLSTNKADTATLFDLATDLNRELTVVKRKTFQDGSDATHSEYLLVEVSERQPR</sequence>
<dbReference type="CDD" id="cd02440">
    <property type="entry name" value="AdoMet_MTases"/>
    <property type="match status" value="1"/>
</dbReference>
<evidence type="ECO:0000313" key="4">
    <source>
        <dbReference type="EMBL" id="SBW22875.1"/>
    </source>
</evidence>
<evidence type="ECO:0000256" key="1">
    <source>
        <dbReference type="ARBA" id="ARBA00022603"/>
    </source>
</evidence>
<dbReference type="AlphaFoldDB" id="A0A1C3NZC9"/>
<dbReference type="SUPFAM" id="SSF53335">
    <property type="entry name" value="S-adenosyl-L-methionine-dependent methyltransferases"/>
    <property type="match status" value="1"/>
</dbReference>